<evidence type="ECO:0000256" key="5">
    <source>
        <dbReference type="ARBA" id="ARBA00022989"/>
    </source>
</evidence>
<dbReference type="InterPro" id="IPR000326">
    <property type="entry name" value="PAP2/HPO"/>
</dbReference>
<dbReference type="GO" id="GO:0016787">
    <property type="term" value="F:hydrolase activity"/>
    <property type="evidence" value="ECO:0007669"/>
    <property type="project" value="UniProtKB-KW"/>
</dbReference>
<dbReference type="eggNOG" id="COG0671">
    <property type="taxonomic scope" value="Bacteria"/>
</dbReference>
<name>F8A853_THEID</name>
<keyword evidence="2" id="KW-1003">Cell membrane</keyword>
<protein>
    <submittedName>
        <fullName evidence="9">Phosphoesterase PA-phosphatase related protein</fullName>
    </submittedName>
</protein>
<feature type="transmembrane region" description="Helical" evidence="7">
    <location>
        <begin position="93"/>
        <end position="115"/>
    </location>
</feature>
<feature type="transmembrane region" description="Helical" evidence="7">
    <location>
        <begin position="122"/>
        <end position="141"/>
    </location>
</feature>
<dbReference type="RefSeq" id="WP_013907794.1">
    <property type="nucleotide sequence ID" value="NC_015681.1"/>
</dbReference>
<sequence length="181" mass="20595">MINIESFYPNLSIFYLVQSLHTPELDLFFKSFVILGKGWILLPVLVLVFFKFRKHIGTFLLAILLETLIVILIKNVFPQPRPGSLLDNFKPLLPLYHCSFPSGDVALVFVIIAFFYRKVNKLGQVVLLAYSFLVGIERIYLGVHFPLDVLAGAIIGISSFFIARKIQLKPIAFLPLKLKPF</sequence>
<dbReference type="AlphaFoldDB" id="F8A853"/>
<dbReference type="PaxDb" id="667014-Thein_1184"/>
<reference evidence="9 10" key="2">
    <citation type="journal article" date="2012" name="Stand. Genomic Sci.">
        <title>Complete genome sequence of the thermophilic sulfate-reducing ocean bacterium Thermodesulfatator indicus type strain (CIR29812(T)).</title>
        <authorList>
            <person name="Anderson I."/>
            <person name="Saunders E."/>
            <person name="Lapidus A."/>
            <person name="Nolan M."/>
            <person name="Lucas S."/>
            <person name="Tice H."/>
            <person name="Del Rio T.G."/>
            <person name="Cheng J.F."/>
            <person name="Han C."/>
            <person name="Tapia R."/>
            <person name="Goodwin L.A."/>
            <person name="Pitluck S."/>
            <person name="Liolios K."/>
            <person name="Mavromatis K."/>
            <person name="Pagani I."/>
            <person name="Ivanova N."/>
            <person name="Mikhailova N."/>
            <person name="Pati A."/>
            <person name="Chen A."/>
            <person name="Palaniappan K."/>
            <person name="Land M."/>
            <person name="Hauser L."/>
            <person name="Jeffries C.D."/>
            <person name="Chang Y.J."/>
            <person name="Brambilla E.M."/>
            <person name="Rohde M."/>
            <person name="Spring S."/>
            <person name="Goker M."/>
            <person name="Detter J.C."/>
            <person name="Woyke T."/>
            <person name="Bristow J."/>
            <person name="Eisen J.A."/>
            <person name="Markowitz V."/>
            <person name="Hugenholtz P."/>
            <person name="Kyrpides N.C."/>
            <person name="Klenk H.P."/>
        </authorList>
    </citation>
    <scope>NUCLEOTIDE SEQUENCE [LARGE SCALE GENOMIC DNA]</scope>
    <source>
        <strain evidence="10">DSM 15286 / JCM 11887 / CIR29812</strain>
    </source>
</reference>
<dbReference type="STRING" id="667014.Thein_1184"/>
<dbReference type="EMBL" id="CP002683">
    <property type="protein sequence ID" value="AEH45052.1"/>
    <property type="molecule type" value="Genomic_DNA"/>
</dbReference>
<dbReference type="Proteomes" id="UP000006793">
    <property type="component" value="Chromosome"/>
</dbReference>
<dbReference type="OrthoDB" id="9789113at2"/>
<feature type="domain" description="Phosphatidic acid phosphatase type 2/haloperoxidase" evidence="8">
    <location>
        <begin position="56"/>
        <end position="164"/>
    </location>
</feature>
<dbReference type="KEGG" id="tid:Thein_1184"/>
<evidence type="ECO:0000256" key="7">
    <source>
        <dbReference type="SAM" id="Phobius"/>
    </source>
</evidence>
<dbReference type="Pfam" id="PF01569">
    <property type="entry name" value="PAP2"/>
    <property type="match status" value="1"/>
</dbReference>
<reference evidence="10" key="1">
    <citation type="submission" date="2011-04" db="EMBL/GenBank/DDBJ databases">
        <title>The complete genome of Thermodesulfatator indicus DSM 15286.</title>
        <authorList>
            <person name="Lucas S."/>
            <person name="Copeland A."/>
            <person name="Lapidus A."/>
            <person name="Bruce D."/>
            <person name="Goodwin L."/>
            <person name="Pitluck S."/>
            <person name="Peters L."/>
            <person name="Kyrpides N."/>
            <person name="Mavromatis K."/>
            <person name="Pagani I."/>
            <person name="Ivanova N."/>
            <person name="Saunders L."/>
            <person name="Detter J.C."/>
            <person name="Tapia R."/>
            <person name="Han C."/>
            <person name="Land M."/>
            <person name="Hauser L."/>
            <person name="Markowitz V."/>
            <person name="Cheng J.-F."/>
            <person name="Hugenholtz P."/>
            <person name="Woyke T."/>
            <person name="Wu D."/>
            <person name="Spring S."/>
            <person name="Schroeder M."/>
            <person name="Brambilla E."/>
            <person name="Klenk H.-P."/>
            <person name="Eisen J.A."/>
        </authorList>
    </citation>
    <scope>NUCLEOTIDE SEQUENCE [LARGE SCALE GENOMIC DNA]</scope>
    <source>
        <strain evidence="10">DSM 15286 / JCM 11887 / CIR29812</strain>
    </source>
</reference>
<evidence type="ECO:0000259" key="8">
    <source>
        <dbReference type="SMART" id="SM00014"/>
    </source>
</evidence>
<evidence type="ECO:0000256" key="4">
    <source>
        <dbReference type="ARBA" id="ARBA00022801"/>
    </source>
</evidence>
<dbReference type="PANTHER" id="PTHR14969">
    <property type="entry name" value="SPHINGOSINE-1-PHOSPHATE PHOSPHOHYDROLASE"/>
    <property type="match status" value="1"/>
</dbReference>
<evidence type="ECO:0000256" key="1">
    <source>
        <dbReference type="ARBA" id="ARBA00004651"/>
    </source>
</evidence>
<proteinExistence type="predicted"/>
<feature type="transmembrane region" description="Helical" evidence="7">
    <location>
        <begin position="56"/>
        <end position="73"/>
    </location>
</feature>
<evidence type="ECO:0000313" key="10">
    <source>
        <dbReference type="Proteomes" id="UP000006793"/>
    </source>
</evidence>
<keyword evidence="3 7" id="KW-0812">Transmembrane</keyword>
<keyword evidence="6 7" id="KW-0472">Membrane</keyword>
<feature type="transmembrane region" description="Helical" evidence="7">
    <location>
        <begin position="27"/>
        <end position="49"/>
    </location>
</feature>
<gene>
    <name evidence="9" type="ordered locus">Thein_1184</name>
</gene>
<keyword evidence="10" id="KW-1185">Reference proteome</keyword>
<dbReference type="SMART" id="SM00014">
    <property type="entry name" value="acidPPc"/>
    <property type="match status" value="1"/>
</dbReference>
<dbReference type="SUPFAM" id="SSF48317">
    <property type="entry name" value="Acid phosphatase/Vanadium-dependent haloperoxidase"/>
    <property type="match status" value="1"/>
</dbReference>
<keyword evidence="5 7" id="KW-1133">Transmembrane helix</keyword>
<dbReference type="InParanoid" id="F8A853"/>
<dbReference type="PANTHER" id="PTHR14969:SF62">
    <property type="entry name" value="DECAPRENYLPHOSPHORYL-5-PHOSPHORIBOSE PHOSPHATASE RV3807C-RELATED"/>
    <property type="match status" value="1"/>
</dbReference>
<dbReference type="FunCoup" id="F8A853">
    <property type="interactions" value="128"/>
</dbReference>
<dbReference type="Gene3D" id="1.20.144.10">
    <property type="entry name" value="Phosphatidic acid phosphatase type 2/haloperoxidase"/>
    <property type="match status" value="1"/>
</dbReference>
<accession>F8A853</accession>
<keyword evidence="4" id="KW-0378">Hydrolase</keyword>
<comment type="subcellular location">
    <subcellularLocation>
        <location evidence="1">Cell membrane</location>
        <topology evidence="1">Multi-pass membrane protein</topology>
    </subcellularLocation>
</comment>
<dbReference type="InterPro" id="IPR036938">
    <property type="entry name" value="PAP2/HPO_sf"/>
</dbReference>
<organism evidence="9 10">
    <name type="scientific">Thermodesulfatator indicus (strain DSM 15286 / JCM 11887 / CIR29812)</name>
    <dbReference type="NCBI Taxonomy" id="667014"/>
    <lineage>
        <taxon>Bacteria</taxon>
        <taxon>Pseudomonadati</taxon>
        <taxon>Thermodesulfobacteriota</taxon>
        <taxon>Thermodesulfobacteria</taxon>
        <taxon>Thermodesulfobacteriales</taxon>
        <taxon>Thermodesulfatatoraceae</taxon>
        <taxon>Thermodesulfatator</taxon>
    </lineage>
</organism>
<evidence type="ECO:0000256" key="6">
    <source>
        <dbReference type="ARBA" id="ARBA00023136"/>
    </source>
</evidence>
<evidence type="ECO:0000256" key="3">
    <source>
        <dbReference type="ARBA" id="ARBA00022692"/>
    </source>
</evidence>
<evidence type="ECO:0000256" key="2">
    <source>
        <dbReference type="ARBA" id="ARBA00022475"/>
    </source>
</evidence>
<evidence type="ECO:0000313" key="9">
    <source>
        <dbReference type="EMBL" id="AEH45052.1"/>
    </source>
</evidence>
<dbReference type="GO" id="GO:0005886">
    <property type="term" value="C:plasma membrane"/>
    <property type="evidence" value="ECO:0007669"/>
    <property type="project" value="UniProtKB-SubCell"/>
</dbReference>
<dbReference type="HOGENOM" id="CLU_072573_10_1_0"/>
<feature type="transmembrane region" description="Helical" evidence="7">
    <location>
        <begin position="147"/>
        <end position="163"/>
    </location>
</feature>